<reference evidence="2" key="2">
    <citation type="submission" date="2013-11" db="EMBL/GenBank/DDBJ databases">
        <authorList>
            <consortium name="The Broad Institute Genome Sequencing Platform"/>
            <person name="Ma L.-J."/>
            <person name="Corby-Kistler H."/>
            <person name="Broz K."/>
            <person name="Gale L.R."/>
            <person name="Jonkers W."/>
            <person name="O'Donnell K."/>
            <person name="Ploetz R."/>
            <person name="Steinberg C."/>
            <person name="Schwartz D.C."/>
            <person name="VanEtten H."/>
            <person name="Zhou S."/>
            <person name="Young S.K."/>
            <person name="Zeng Q."/>
            <person name="Gargeya S."/>
            <person name="Fitzgerald M."/>
            <person name="Abouelleil A."/>
            <person name="Alvarado L."/>
            <person name="Chapman S.B."/>
            <person name="Gainer-Dewar J."/>
            <person name="Goldberg J."/>
            <person name="Griggs A."/>
            <person name="Gujja S."/>
            <person name="Hansen M."/>
            <person name="Howarth C."/>
            <person name="Imamovic A."/>
            <person name="Ireland A."/>
            <person name="Larimer J."/>
            <person name="McCowan C."/>
            <person name="Murphy C."/>
            <person name="Pearson M."/>
            <person name="Poon T.W."/>
            <person name="Priest M."/>
            <person name="Roberts A."/>
            <person name="Saif S."/>
            <person name="Shea T."/>
            <person name="Sykes S."/>
            <person name="Wortman J."/>
            <person name="Nusbaum C."/>
            <person name="Birren B."/>
        </authorList>
    </citation>
    <scope>NUCLEOTIDE SEQUENCE</scope>
    <source>
        <strain evidence="2">7600</strain>
    </source>
</reference>
<organism evidence="2 3">
    <name type="scientific">Gibberella moniliformis (strain M3125 / FGSC 7600)</name>
    <name type="common">Maize ear and stalk rot fungus</name>
    <name type="synonym">Fusarium verticillioides</name>
    <dbReference type="NCBI Taxonomy" id="334819"/>
    <lineage>
        <taxon>Eukaryota</taxon>
        <taxon>Fungi</taxon>
        <taxon>Dikarya</taxon>
        <taxon>Ascomycota</taxon>
        <taxon>Pezizomycotina</taxon>
        <taxon>Sordariomycetes</taxon>
        <taxon>Hypocreomycetidae</taxon>
        <taxon>Hypocreales</taxon>
        <taxon>Nectriaceae</taxon>
        <taxon>Fusarium</taxon>
        <taxon>Fusarium fujikuroi species complex</taxon>
    </lineage>
</organism>
<sequence length="110" mass="12481">MYGWMETSPSRQLSLCHVRSLLPMGPPSPTVMQCSLGAFTNLSEVGIVPLKQPSKVALALSYLTPRLPLLFLLFLLFLLHYFPRYYNNINFPSSLQILKLALPHRSRHSP</sequence>
<dbReference type="GeneID" id="30068985"/>
<keyword evidence="3" id="KW-1185">Reference proteome</keyword>
<dbReference type="VEuPathDB" id="FungiDB:FVEG_11473"/>
<keyword evidence="1" id="KW-1133">Transmembrane helix</keyword>
<keyword evidence="1" id="KW-0472">Membrane</keyword>
<dbReference type="HOGENOM" id="CLU_2171297_0_0_1"/>
<dbReference type="EMBL" id="DS022258">
    <property type="protein sequence ID" value="EWG52880.1"/>
    <property type="molecule type" value="Genomic_DNA"/>
</dbReference>
<gene>
    <name evidence="2" type="ORF">FVEG_11473</name>
</gene>
<keyword evidence="1" id="KW-0812">Transmembrane</keyword>
<dbReference type="EMBL" id="DS022258">
    <property type="protein sequence ID" value="EWG52879.1"/>
    <property type="molecule type" value="Genomic_DNA"/>
</dbReference>
<name>W7MYN0_GIBM7</name>
<dbReference type="KEGG" id="fvr:FVEG_11473"/>
<evidence type="ECO:0000313" key="2">
    <source>
        <dbReference type="EMBL" id="EWG52880.1"/>
    </source>
</evidence>
<accession>W7MYN0</accession>
<feature type="transmembrane region" description="Helical" evidence="1">
    <location>
        <begin position="63"/>
        <end position="82"/>
    </location>
</feature>
<dbReference type="RefSeq" id="XP_018759071.1">
    <property type="nucleotide sequence ID" value="XM_018900744.1"/>
</dbReference>
<protein>
    <submittedName>
        <fullName evidence="2">Uncharacterized protein</fullName>
    </submittedName>
</protein>
<evidence type="ECO:0000313" key="3">
    <source>
        <dbReference type="Proteomes" id="UP000009096"/>
    </source>
</evidence>
<dbReference type="AlphaFoldDB" id="W7MYN0"/>
<proteinExistence type="predicted"/>
<dbReference type="Proteomes" id="UP000009096">
    <property type="component" value="Chromosome 7"/>
</dbReference>
<dbReference type="RefSeq" id="XP_018759070.1">
    <property type="nucleotide sequence ID" value="XM_018900743.1"/>
</dbReference>
<reference evidence="2 3" key="1">
    <citation type="journal article" date="2010" name="Nature">
        <title>Comparative genomics reveals mobile pathogenicity chromosomes in Fusarium.</title>
        <authorList>
            <person name="Ma L.J."/>
            <person name="van der Does H.C."/>
            <person name="Borkovich K.A."/>
            <person name="Coleman J.J."/>
            <person name="Daboussi M.J."/>
            <person name="Di Pietro A."/>
            <person name="Dufresne M."/>
            <person name="Freitag M."/>
            <person name="Grabherr M."/>
            <person name="Henrissat B."/>
            <person name="Houterman P.M."/>
            <person name="Kang S."/>
            <person name="Shim W.B."/>
            <person name="Woloshuk C."/>
            <person name="Xie X."/>
            <person name="Xu J.R."/>
            <person name="Antoniw J."/>
            <person name="Baker S.E."/>
            <person name="Bluhm B.H."/>
            <person name="Breakspear A."/>
            <person name="Brown D.W."/>
            <person name="Butchko R.A."/>
            <person name="Chapman S."/>
            <person name="Coulson R."/>
            <person name="Coutinho P.M."/>
            <person name="Danchin E.G."/>
            <person name="Diener A."/>
            <person name="Gale L.R."/>
            <person name="Gardiner D.M."/>
            <person name="Goff S."/>
            <person name="Hammond-Kosack K.E."/>
            <person name="Hilburn K."/>
            <person name="Hua-Van A."/>
            <person name="Jonkers W."/>
            <person name="Kazan K."/>
            <person name="Kodira C.D."/>
            <person name="Koehrsen M."/>
            <person name="Kumar L."/>
            <person name="Lee Y.H."/>
            <person name="Li L."/>
            <person name="Manners J.M."/>
            <person name="Miranda-Saavedra D."/>
            <person name="Mukherjee M."/>
            <person name="Park G."/>
            <person name="Park J."/>
            <person name="Park S.Y."/>
            <person name="Proctor R.H."/>
            <person name="Regev A."/>
            <person name="Ruiz-Roldan M.C."/>
            <person name="Sain D."/>
            <person name="Sakthikumar S."/>
            <person name="Sykes S."/>
            <person name="Schwartz D.C."/>
            <person name="Turgeon B.G."/>
            <person name="Wapinski I."/>
            <person name="Yoder O."/>
            <person name="Young S."/>
            <person name="Zeng Q."/>
            <person name="Zhou S."/>
            <person name="Galagan J."/>
            <person name="Cuomo C.A."/>
            <person name="Kistler H.C."/>
            <person name="Rep M."/>
        </authorList>
    </citation>
    <scope>NUCLEOTIDE SEQUENCE [LARGE SCALE GENOMIC DNA]</scope>
    <source>
        <strain evidence="2">7600</strain>
        <strain evidence="3">M3125 / FGSC 7600</strain>
    </source>
</reference>
<evidence type="ECO:0000256" key="1">
    <source>
        <dbReference type="SAM" id="Phobius"/>
    </source>
</evidence>